<gene>
    <name evidence="2" type="ORF">AWC38_SpisGene23570</name>
</gene>
<proteinExistence type="predicted"/>
<dbReference type="OrthoDB" id="5966248at2759"/>
<keyword evidence="3" id="KW-1185">Reference proteome</keyword>
<evidence type="ECO:0000313" key="2">
    <source>
        <dbReference type="EMBL" id="PFX12470.1"/>
    </source>
</evidence>
<reference evidence="3" key="1">
    <citation type="journal article" date="2017" name="bioRxiv">
        <title>Comparative analysis of the genomes of Stylophora pistillata and Acropora digitifera provides evidence for extensive differences between species of corals.</title>
        <authorList>
            <person name="Voolstra C.R."/>
            <person name="Li Y."/>
            <person name="Liew Y.J."/>
            <person name="Baumgarten S."/>
            <person name="Zoccola D."/>
            <person name="Flot J.-F."/>
            <person name="Tambutte S."/>
            <person name="Allemand D."/>
            <person name="Aranda M."/>
        </authorList>
    </citation>
    <scope>NUCLEOTIDE SEQUENCE [LARGE SCALE GENOMIC DNA]</scope>
</reference>
<evidence type="ECO:0000313" key="3">
    <source>
        <dbReference type="Proteomes" id="UP000225706"/>
    </source>
</evidence>
<dbReference type="InterPro" id="IPR057191">
    <property type="entry name" value="DUF7869"/>
</dbReference>
<dbReference type="Proteomes" id="UP000225706">
    <property type="component" value="Unassembled WGS sequence"/>
</dbReference>
<organism evidence="2 3">
    <name type="scientific">Stylophora pistillata</name>
    <name type="common">Smooth cauliflower coral</name>
    <dbReference type="NCBI Taxonomy" id="50429"/>
    <lineage>
        <taxon>Eukaryota</taxon>
        <taxon>Metazoa</taxon>
        <taxon>Cnidaria</taxon>
        <taxon>Anthozoa</taxon>
        <taxon>Hexacorallia</taxon>
        <taxon>Scleractinia</taxon>
        <taxon>Astrocoeniina</taxon>
        <taxon>Pocilloporidae</taxon>
        <taxon>Stylophora</taxon>
    </lineage>
</organism>
<dbReference type="Pfam" id="PF25273">
    <property type="entry name" value="DUF7869"/>
    <property type="match status" value="1"/>
</dbReference>
<protein>
    <recommendedName>
        <fullName evidence="1">DUF7869 domain-containing protein</fullName>
    </recommendedName>
</protein>
<dbReference type="STRING" id="50429.A0A2B4R7L0"/>
<evidence type="ECO:0000259" key="1">
    <source>
        <dbReference type="Pfam" id="PF25273"/>
    </source>
</evidence>
<dbReference type="PANTHER" id="PTHR33153:SF3">
    <property type="entry name" value="TRAFFICKING PROTEIN PARTICLE COMPLEX SUBUNIT 11 DOMAIN-CONTAINING PROTEIN"/>
    <property type="match status" value="1"/>
</dbReference>
<dbReference type="EMBL" id="LSMT01001350">
    <property type="protein sequence ID" value="PFX12470.1"/>
    <property type="molecule type" value="Genomic_DNA"/>
</dbReference>
<accession>A0A2B4R7L0</accession>
<comment type="caution">
    <text evidence="2">The sequence shown here is derived from an EMBL/GenBank/DDBJ whole genome shotgun (WGS) entry which is preliminary data.</text>
</comment>
<sequence>MTVLLDVLVRWAADYDLTPVLYLQFDNCVRENKNRFMFGLLALLVEEAIFEIRVNFLPVGHTHEDIDAFFGVYSKHLDKLDVYTVPELLKALEDCMKHPTPKPFMLQIVYDIKSLISDHAEELHEHTVPKCFKFNLNSEGKATMHYRKWSHERWQGPIVILKSIPHGKPNLVIPSLVKLDLEALKRDILNKYQPLCLKQHQIVGEVGWKMLREK</sequence>
<dbReference type="AlphaFoldDB" id="A0A2B4R7L0"/>
<name>A0A2B4R7L0_STYPI</name>
<dbReference type="PANTHER" id="PTHR33153">
    <property type="entry name" value="MYND-TYPE DOMAIN-CONTAINING PROTEIN"/>
    <property type="match status" value="1"/>
</dbReference>
<feature type="domain" description="DUF7869" evidence="1">
    <location>
        <begin position="1"/>
        <end position="151"/>
    </location>
</feature>